<keyword evidence="2" id="KW-0732">Signal</keyword>
<dbReference type="RefSeq" id="WP_138228039.1">
    <property type="nucleotide sequence ID" value="NZ_AP022577.1"/>
</dbReference>
<evidence type="ECO:0000256" key="1">
    <source>
        <dbReference type="SAM" id="MobiDB-lite"/>
    </source>
</evidence>
<dbReference type="EMBL" id="AP022577">
    <property type="protein sequence ID" value="BBX85607.1"/>
    <property type="molecule type" value="Genomic_DNA"/>
</dbReference>
<organism evidence="4 5">
    <name type="scientific">Mycolicibacterium aubagnense</name>
    <dbReference type="NCBI Taxonomy" id="319707"/>
    <lineage>
        <taxon>Bacteria</taxon>
        <taxon>Bacillati</taxon>
        <taxon>Actinomycetota</taxon>
        <taxon>Actinomycetes</taxon>
        <taxon>Mycobacteriales</taxon>
        <taxon>Mycobacteriaceae</taxon>
        <taxon>Mycolicibacterium</taxon>
    </lineage>
</organism>
<dbReference type="Pfam" id="PF14032">
    <property type="entry name" value="PknH_C"/>
    <property type="match status" value="1"/>
</dbReference>
<proteinExistence type="predicted"/>
<feature type="domain" description="PknH-like extracellular" evidence="3">
    <location>
        <begin position="52"/>
        <end position="232"/>
    </location>
</feature>
<reference evidence="4 5" key="1">
    <citation type="journal article" date="2019" name="Emerg. Microbes Infect.">
        <title>Comprehensive subspecies identification of 175 nontuberculous mycobacteria species based on 7547 genomic profiles.</title>
        <authorList>
            <person name="Matsumoto Y."/>
            <person name="Kinjo T."/>
            <person name="Motooka D."/>
            <person name="Nabeya D."/>
            <person name="Jung N."/>
            <person name="Uechi K."/>
            <person name="Horii T."/>
            <person name="Iida T."/>
            <person name="Fujita J."/>
            <person name="Nakamura S."/>
        </authorList>
    </citation>
    <scope>NUCLEOTIDE SEQUENCE [LARGE SCALE GENOMIC DNA]</scope>
    <source>
        <strain evidence="4 5">JCM 15296</strain>
    </source>
</reference>
<feature type="compositionally biased region" description="Low complexity" evidence="1">
    <location>
        <begin position="30"/>
        <end position="49"/>
    </location>
</feature>
<name>A0ABN5YV00_9MYCO</name>
<accession>A0ABN5YV00</accession>
<keyword evidence="5" id="KW-1185">Reference proteome</keyword>
<evidence type="ECO:0000259" key="3">
    <source>
        <dbReference type="Pfam" id="PF14032"/>
    </source>
</evidence>
<evidence type="ECO:0000256" key="2">
    <source>
        <dbReference type="SAM" id="SignalP"/>
    </source>
</evidence>
<feature type="region of interest" description="Disordered" evidence="1">
    <location>
        <begin position="30"/>
        <end position="56"/>
    </location>
</feature>
<sequence length="234" mass="24519">MKPWRAALLIGASVVVAAGCSATDRKVAGTATTSAGDAAPPTTSTSAAPRPVDDAGLPRLLSAPSEISDLVGVAMTPEAIFRKPDTKLRVDPTRCLEAVMPGLDTIRYYGRTGFAGQLLHGDQHAQVVQVVAAFATDSEAADFRDMTAQNWRQCQRQQATITGGQVPLVYALDNVESVDSVTSVPVSGTARDGTQVPCQHSLGSRRNVIIDVRVCAPNVADRGRELVAKIAAGL</sequence>
<feature type="chain" id="PRO_5045115181" description="PknH-like extracellular domain-containing protein" evidence="2">
    <location>
        <begin position="18"/>
        <end position="234"/>
    </location>
</feature>
<dbReference type="Proteomes" id="UP000465609">
    <property type="component" value="Chromosome"/>
</dbReference>
<protein>
    <recommendedName>
        <fullName evidence="3">PknH-like extracellular domain-containing protein</fullName>
    </recommendedName>
</protein>
<dbReference type="Gene3D" id="3.40.1000.70">
    <property type="entry name" value="PknH-like extracellular domain"/>
    <property type="match status" value="1"/>
</dbReference>
<gene>
    <name evidence="4" type="ORF">MAUB_34800</name>
</gene>
<feature type="signal peptide" evidence="2">
    <location>
        <begin position="1"/>
        <end position="17"/>
    </location>
</feature>
<evidence type="ECO:0000313" key="5">
    <source>
        <dbReference type="Proteomes" id="UP000465609"/>
    </source>
</evidence>
<dbReference type="InterPro" id="IPR038232">
    <property type="entry name" value="PknH-like_Extracell_sf"/>
</dbReference>
<dbReference type="InterPro" id="IPR026954">
    <property type="entry name" value="PknH-like_Extracell"/>
</dbReference>
<evidence type="ECO:0000313" key="4">
    <source>
        <dbReference type="EMBL" id="BBX85607.1"/>
    </source>
</evidence>
<dbReference type="PROSITE" id="PS51257">
    <property type="entry name" value="PROKAR_LIPOPROTEIN"/>
    <property type="match status" value="1"/>
</dbReference>